<dbReference type="EMBL" id="PP965498">
    <property type="protein sequence ID" value="XCO00427.1"/>
    <property type="molecule type" value="Genomic_DNA"/>
</dbReference>
<organism evidence="3">
    <name type="scientific">Geladintestivirus 1</name>
    <dbReference type="NCBI Taxonomy" id="3233133"/>
    <lineage>
        <taxon>Viruses</taxon>
        <taxon>Duplodnaviria</taxon>
        <taxon>Heunggongvirae</taxon>
        <taxon>Uroviricota</taxon>
        <taxon>Caudoviricetes</taxon>
        <taxon>Crassvirales</taxon>
    </lineage>
</organism>
<sequence length="116" mass="14131">MNFTTYDNVNSKRLDRTKTWINPRYKQVFSAEIKYKNYYQIIVRYNTNTKENEYFVAFMDNKDEDNKSCRIDELGRTRFSIANIWNDFCNNITKETNIKLNYEESFDNVDIFRLSL</sequence>
<reference evidence="3" key="1">
    <citation type="submission" date="2024-06" db="EMBL/GenBank/DDBJ databases">
        <title>Intestivirid acquisition increases across infancy in a wild primate population.</title>
        <authorList>
            <person name="Schneider-Creas I.A."/>
            <person name="Moya I.L."/>
            <person name="Chiou K.L."/>
            <person name="Baniel A."/>
            <person name="Azanaw Haile A."/>
            <person name="Kebede F."/>
            <person name="Abebe B."/>
            <person name="Snyder-Mackler N."/>
            <person name="Varsani A."/>
        </authorList>
    </citation>
    <scope>NUCLEOTIDE SEQUENCE</scope>
    <source>
        <strain evidence="1">Int_RNL_2016_0117_DIX</strain>
        <strain evidence="3">Int_RNL_2017_0546_COW</strain>
        <strain evidence="2">Int_RNL_2018_0945_COW</strain>
    </source>
</reference>
<evidence type="ECO:0000313" key="3">
    <source>
        <dbReference type="EMBL" id="XCO00523.1"/>
    </source>
</evidence>
<evidence type="ECO:0000313" key="2">
    <source>
        <dbReference type="EMBL" id="XCO00427.1"/>
    </source>
</evidence>
<evidence type="ECO:0000313" key="1">
    <source>
        <dbReference type="EMBL" id="XCO00328.1"/>
    </source>
</evidence>
<accession>A0AAU8MJZ9</accession>
<dbReference type="EMBL" id="PP965497">
    <property type="protein sequence ID" value="XCO00328.1"/>
    <property type="molecule type" value="Genomic_DNA"/>
</dbReference>
<proteinExistence type="predicted"/>
<dbReference type="EMBL" id="PP965499">
    <property type="protein sequence ID" value="XCO00523.1"/>
    <property type="molecule type" value="Genomic_DNA"/>
</dbReference>
<protein>
    <submittedName>
        <fullName evidence="3">Uncharacterized protein</fullName>
    </submittedName>
</protein>
<name>A0AAU8MJZ9_9CAUD</name>